<proteinExistence type="predicted"/>
<dbReference type="RefSeq" id="WP_232619753.1">
    <property type="nucleotide sequence ID" value="NZ_CP066042.1"/>
</dbReference>
<accession>A0A380HAS4</accession>
<evidence type="ECO:0000313" key="1">
    <source>
        <dbReference type="EMBL" id="SUM74426.1"/>
    </source>
</evidence>
<protein>
    <submittedName>
        <fullName evidence="1">Uncharacterized protein</fullName>
    </submittedName>
</protein>
<gene>
    <name evidence="1" type="ORF">NCTC11807_02613</name>
</gene>
<keyword evidence="2" id="KW-1185">Reference proteome</keyword>
<sequence length="75" mass="9122">MIESDRYSKFDKSNIKREDLVSFKEIEEIINKIKTNDRQSQDGKAIQYKVETHLKDWKNYLKDEYRPDNQPEKNV</sequence>
<dbReference type="GeneID" id="93796198"/>
<reference evidence="1 2" key="1">
    <citation type="submission" date="2018-06" db="EMBL/GenBank/DDBJ databases">
        <authorList>
            <consortium name="Pathogen Informatics"/>
            <person name="Doyle S."/>
        </authorList>
    </citation>
    <scope>NUCLEOTIDE SEQUENCE [LARGE SCALE GENOMIC DNA]</scope>
    <source>
        <strain evidence="1 2">NCTC11807</strain>
    </source>
</reference>
<dbReference type="Proteomes" id="UP000255425">
    <property type="component" value="Unassembled WGS sequence"/>
</dbReference>
<evidence type="ECO:0000313" key="2">
    <source>
        <dbReference type="Proteomes" id="UP000255425"/>
    </source>
</evidence>
<organism evidence="1 2">
    <name type="scientific">Staphylococcus saccharolyticus</name>
    <dbReference type="NCBI Taxonomy" id="33028"/>
    <lineage>
        <taxon>Bacteria</taxon>
        <taxon>Bacillati</taxon>
        <taxon>Bacillota</taxon>
        <taxon>Bacilli</taxon>
        <taxon>Bacillales</taxon>
        <taxon>Staphylococcaceae</taxon>
        <taxon>Staphylococcus</taxon>
    </lineage>
</organism>
<dbReference type="AlphaFoldDB" id="A0A380HAS4"/>
<name>A0A380HAS4_9STAP</name>
<dbReference type="EMBL" id="UHDZ01000001">
    <property type="protein sequence ID" value="SUM74426.1"/>
    <property type="molecule type" value="Genomic_DNA"/>
</dbReference>